<dbReference type="EMBL" id="BRLB01000003">
    <property type="protein sequence ID" value="GKX29162.1"/>
    <property type="molecule type" value="Genomic_DNA"/>
</dbReference>
<protein>
    <submittedName>
        <fullName evidence="1">Uncharacterized protein</fullName>
    </submittedName>
</protein>
<keyword evidence="2" id="KW-1185">Reference proteome</keyword>
<accession>A0A9W6DF65</accession>
<proteinExistence type="predicted"/>
<evidence type="ECO:0000313" key="2">
    <source>
        <dbReference type="Proteomes" id="UP001144256"/>
    </source>
</evidence>
<gene>
    <name evidence="1" type="ORF">SH1V18_16420</name>
</gene>
<comment type="caution">
    <text evidence="1">The sequence shown here is derived from an EMBL/GenBank/DDBJ whole genome shotgun (WGS) entry which is preliminary data.</text>
</comment>
<sequence>MKEIKEEELIIKALPKLSRHQIIKLHSIIKGMIRYNLHKKNSPIT</sequence>
<dbReference type="RefSeq" id="WP_281814425.1">
    <property type="nucleotide sequence ID" value="NZ_BRLB01000003.1"/>
</dbReference>
<reference evidence="1" key="1">
    <citation type="submission" date="2022-06" db="EMBL/GenBank/DDBJ databases">
        <title>Vallitalea longa sp. nov., an anaerobic bacterium isolated from marine sediment.</title>
        <authorList>
            <person name="Hirano S."/>
            <person name="Terahara T."/>
            <person name="Mori K."/>
            <person name="Hamada M."/>
            <person name="Matsumoto R."/>
            <person name="Kobayashi T."/>
        </authorList>
    </citation>
    <scope>NUCLEOTIDE SEQUENCE</scope>
    <source>
        <strain evidence="1">SH18-1</strain>
    </source>
</reference>
<evidence type="ECO:0000313" key="1">
    <source>
        <dbReference type="EMBL" id="GKX29162.1"/>
    </source>
</evidence>
<dbReference type="AlphaFoldDB" id="A0A9W6DF65"/>
<organism evidence="1 2">
    <name type="scientific">Vallitalea longa</name>
    <dbReference type="NCBI Taxonomy" id="2936439"/>
    <lineage>
        <taxon>Bacteria</taxon>
        <taxon>Bacillati</taxon>
        <taxon>Bacillota</taxon>
        <taxon>Clostridia</taxon>
        <taxon>Lachnospirales</taxon>
        <taxon>Vallitaleaceae</taxon>
        <taxon>Vallitalea</taxon>
    </lineage>
</organism>
<name>A0A9W6DF65_9FIRM</name>
<dbReference type="Proteomes" id="UP001144256">
    <property type="component" value="Unassembled WGS sequence"/>
</dbReference>